<dbReference type="PANTHER" id="PTHR21581:SF6">
    <property type="entry name" value="TRAFFICKING PROTEIN PARTICLE COMPLEX SUBUNIT 12"/>
    <property type="match status" value="1"/>
</dbReference>
<reference evidence="2" key="1">
    <citation type="submission" date="2023-10" db="EMBL/GenBank/DDBJ databases">
        <title>Genome assembly of Pristionchus species.</title>
        <authorList>
            <person name="Yoshida K."/>
            <person name="Sommer R.J."/>
        </authorList>
    </citation>
    <scope>NUCLEOTIDE SEQUENCE</scope>
    <source>
        <strain evidence="2">RS0144</strain>
    </source>
</reference>
<sequence length="392" mass="44963">MWCRDWDSSSYLAFWPASKRLKSALTERKRGIKYTLPGMKYEFNEKKELSEECAQIMEKSFDTVNEERNWNGLKQLLDIREHLAAVEGTGKILTLLGQGMDKSGRSSTLTPFSLEIWSIRCQLLFGLKKFTELLDELTSFEELDAPDLFFQYHDEQKEGSMIPFALRMVHAEALVHSPLPIQAIGRVDRLIADVTTVIGNIPQESPESHTQGWQERLKAVKYMRSRIFHELHYPNLVVSAIEEMISEENEKTQKDLSFLLARIHLIRSEEEQAQQALVEIKESDEDMKVQHETFLSMYKGEREQMQALLEEYATNHEGSSAILNNLAIARLFNARPQEAASLLIEVARKCISSNQPLHPVIAQNIRTISEFTLANKTKDLILNELSAVLPQQ</sequence>
<proteinExistence type="predicted"/>
<name>A0AAV5UGZ1_9BILA</name>
<dbReference type="AlphaFoldDB" id="A0AAV5UGZ1"/>
<feature type="coiled-coil region" evidence="1">
    <location>
        <begin position="266"/>
        <end position="315"/>
    </location>
</feature>
<dbReference type="PANTHER" id="PTHR21581">
    <property type="entry name" value="D-ALANYL-D-ALANINE CARBOXYPEPTIDASE"/>
    <property type="match status" value="1"/>
</dbReference>
<dbReference type="Proteomes" id="UP001432027">
    <property type="component" value="Unassembled WGS sequence"/>
</dbReference>
<gene>
    <name evidence="2" type="ORF">PENTCL1PPCAC_28403</name>
</gene>
<dbReference type="EMBL" id="BTSX01000006">
    <property type="protein sequence ID" value="GMT06229.1"/>
    <property type="molecule type" value="Genomic_DNA"/>
</dbReference>
<evidence type="ECO:0000256" key="1">
    <source>
        <dbReference type="SAM" id="Coils"/>
    </source>
</evidence>
<organism evidence="2 3">
    <name type="scientific">Pristionchus entomophagus</name>
    <dbReference type="NCBI Taxonomy" id="358040"/>
    <lineage>
        <taxon>Eukaryota</taxon>
        <taxon>Metazoa</taxon>
        <taxon>Ecdysozoa</taxon>
        <taxon>Nematoda</taxon>
        <taxon>Chromadorea</taxon>
        <taxon>Rhabditida</taxon>
        <taxon>Rhabditina</taxon>
        <taxon>Diplogasteromorpha</taxon>
        <taxon>Diplogasteroidea</taxon>
        <taxon>Neodiplogasteridae</taxon>
        <taxon>Pristionchus</taxon>
    </lineage>
</organism>
<accession>A0AAV5UGZ1</accession>
<evidence type="ECO:0000313" key="3">
    <source>
        <dbReference type="Proteomes" id="UP001432027"/>
    </source>
</evidence>
<keyword evidence="3" id="KW-1185">Reference proteome</keyword>
<dbReference type="GO" id="GO:0005794">
    <property type="term" value="C:Golgi apparatus"/>
    <property type="evidence" value="ECO:0007669"/>
    <property type="project" value="TreeGrafter"/>
</dbReference>
<protein>
    <submittedName>
        <fullName evidence="2">Uncharacterized protein</fullName>
    </submittedName>
</protein>
<dbReference type="GO" id="GO:0030008">
    <property type="term" value="C:TRAPP complex"/>
    <property type="evidence" value="ECO:0007669"/>
    <property type="project" value="TreeGrafter"/>
</dbReference>
<comment type="caution">
    <text evidence="2">The sequence shown here is derived from an EMBL/GenBank/DDBJ whole genome shotgun (WGS) entry which is preliminary data.</text>
</comment>
<evidence type="ECO:0000313" key="2">
    <source>
        <dbReference type="EMBL" id="GMT06229.1"/>
    </source>
</evidence>
<keyword evidence="1" id="KW-0175">Coiled coil</keyword>